<dbReference type="PROSITE" id="PS00061">
    <property type="entry name" value="ADH_SHORT"/>
    <property type="match status" value="1"/>
</dbReference>
<dbReference type="EMBL" id="JAUSTY010000018">
    <property type="protein sequence ID" value="MDQ0167682.1"/>
    <property type="molecule type" value="Genomic_DNA"/>
</dbReference>
<dbReference type="PRINTS" id="PR00081">
    <property type="entry name" value="GDHRDH"/>
</dbReference>
<dbReference type="RefSeq" id="WP_307396790.1">
    <property type="nucleotide sequence ID" value="NZ_BAAADK010000032.1"/>
</dbReference>
<dbReference type="PRINTS" id="PR00080">
    <property type="entry name" value="SDRFAMILY"/>
</dbReference>
<evidence type="ECO:0000256" key="1">
    <source>
        <dbReference type="ARBA" id="ARBA00006484"/>
    </source>
</evidence>
<evidence type="ECO:0000256" key="2">
    <source>
        <dbReference type="ARBA" id="ARBA00023002"/>
    </source>
</evidence>
<evidence type="ECO:0000313" key="3">
    <source>
        <dbReference type="EMBL" id="MDQ0167682.1"/>
    </source>
</evidence>
<name>A0ABT9W363_9BACI</name>
<dbReference type="InterPro" id="IPR036291">
    <property type="entry name" value="NAD(P)-bd_dom_sf"/>
</dbReference>
<sequence>MTNTSNRFNNKVAIVTGGASGIGLAIVSRLLEEGAKVVAADLNQERLDEMSKELGDSFLGQKVNVTSEGDIEKLVSTTVDHFGGLHVAFNVAGASKPGAIMDLAEEDWDFTVDLCLKGVFLSMKHEARHMLKQGGGAIVNIASLNSHVPMYAGSAYTSAKAGVEMLTRNGALEMARANIRVNAILPGLVESPLTASLVENKEINEAYMERIPFRRAAQPEEMAGPALFLASEDAGYVSGASLLVDGAWNTSGYPDMSRFF</sequence>
<accession>A0ABT9W363</accession>
<comment type="caution">
    <text evidence="3">The sequence shown here is derived from an EMBL/GenBank/DDBJ whole genome shotgun (WGS) entry which is preliminary data.</text>
</comment>
<keyword evidence="4" id="KW-1185">Reference proteome</keyword>
<dbReference type="Pfam" id="PF13561">
    <property type="entry name" value="adh_short_C2"/>
    <property type="match status" value="1"/>
</dbReference>
<proteinExistence type="inferred from homology"/>
<dbReference type="SUPFAM" id="SSF51735">
    <property type="entry name" value="NAD(P)-binding Rossmann-fold domains"/>
    <property type="match status" value="1"/>
</dbReference>
<organism evidence="3 4">
    <name type="scientific">Caldalkalibacillus horti</name>
    <dbReference type="NCBI Taxonomy" id="77523"/>
    <lineage>
        <taxon>Bacteria</taxon>
        <taxon>Bacillati</taxon>
        <taxon>Bacillota</taxon>
        <taxon>Bacilli</taxon>
        <taxon>Bacillales</taxon>
        <taxon>Bacillaceae</taxon>
        <taxon>Caldalkalibacillus</taxon>
    </lineage>
</organism>
<reference evidence="3 4" key="1">
    <citation type="submission" date="2023-07" db="EMBL/GenBank/DDBJ databases">
        <title>Genomic Encyclopedia of Type Strains, Phase IV (KMG-IV): sequencing the most valuable type-strain genomes for metagenomic binning, comparative biology and taxonomic classification.</title>
        <authorList>
            <person name="Goeker M."/>
        </authorList>
    </citation>
    <scope>NUCLEOTIDE SEQUENCE [LARGE SCALE GENOMIC DNA]</scope>
    <source>
        <strain evidence="3 4">DSM 12751</strain>
    </source>
</reference>
<gene>
    <name evidence="3" type="ORF">J2S11_003609</name>
</gene>
<dbReference type="PANTHER" id="PTHR24321:SF8">
    <property type="entry name" value="ESTRADIOL 17-BETA-DEHYDROGENASE 8-RELATED"/>
    <property type="match status" value="1"/>
</dbReference>
<comment type="similarity">
    <text evidence="1">Belongs to the short-chain dehydrogenases/reductases (SDR) family.</text>
</comment>
<protein>
    <submittedName>
        <fullName evidence="3">NAD(P)-dependent dehydrogenase (Short-subunit alcohol dehydrogenase family)</fullName>
    </submittedName>
</protein>
<dbReference type="PANTHER" id="PTHR24321">
    <property type="entry name" value="DEHYDROGENASES, SHORT CHAIN"/>
    <property type="match status" value="1"/>
</dbReference>
<dbReference type="Gene3D" id="3.40.50.720">
    <property type="entry name" value="NAD(P)-binding Rossmann-like Domain"/>
    <property type="match status" value="1"/>
</dbReference>
<dbReference type="Proteomes" id="UP001235840">
    <property type="component" value="Unassembled WGS sequence"/>
</dbReference>
<evidence type="ECO:0000313" key="4">
    <source>
        <dbReference type="Proteomes" id="UP001235840"/>
    </source>
</evidence>
<dbReference type="InterPro" id="IPR020904">
    <property type="entry name" value="Sc_DH/Rdtase_CS"/>
</dbReference>
<dbReference type="InterPro" id="IPR002347">
    <property type="entry name" value="SDR_fam"/>
</dbReference>
<keyword evidence="2" id="KW-0560">Oxidoreductase</keyword>
<dbReference type="CDD" id="cd05233">
    <property type="entry name" value="SDR_c"/>
    <property type="match status" value="1"/>
</dbReference>